<keyword evidence="1" id="KW-0805">Transcription regulation</keyword>
<dbReference type="OrthoDB" id="3176111at2"/>
<dbReference type="SMART" id="SM00347">
    <property type="entry name" value="HTH_MARR"/>
    <property type="match status" value="1"/>
</dbReference>
<keyword evidence="2" id="KW-0238">DNA-binding</keyword>
<keyword evidence="3" id="KW-0804">Transcription</keyword>
<gene>
    <name evidence="5" type="ORF">GBM95_03330</name>
</gene>
<comment type="caution">
    <text evidence="5">The sequence shown here is derived from an EMBL/GenBank/DDBJ whole genome shotgun (WGS) entry which is preliminary data.</text>
</comment>
<dbReference type="PANTHER" id="PTHR42756">
    <property type="entry name" value="TRANSCRIPTIONAL REGULATOR, MARR"/>
    <property type="match status" value="1"/>
</dbReference>
<evidence type="ECO:0000313" key="6">
    <source>
        <dbReference type="Proteomes" id="UP000430564"/>
    </source>
</evidence>
<dbReference type="PROSITE" id="PS50995">
    <property type="entry name" value="HTH_MARR_2"/>
    <property type="match status" value="1"/>
</dbReference>
<proteinExistence type="predicted"/>
<dbReference type="SUPFAM" id="SSF46785">
    <property type="entry name" value="Winged helix' DNA-binding domain"/>
    <property type="match status" value="1"/>
</dbReference>
<dbReference type="AlphaFoldDB" id="A0A6I1ENG0"/>
<evidence type="ECO:0000256" key="3">
    <source>
        <dbReference type="ARBA" id="ARBA00023163"/>
    </source>
</evidence>
<protein>
    <submittedName>
        <fullName evidence="5">MarR family transcriptional regulator</fullName>
    </submittedName>
</protein>
<evidence type="ECO:0000256" key="1">
    <source>
        <dbReference type="ARBA" id="ARBA00023015"/>
    </source>
</evidence>
<organism evidence="5 6">
    <name type="scientific">Sutterella seckii</name>
    <dbReference type="NCBI Taxonomy" id="1944635"/>
    <lineage>
        <taxon>Bacteria</taxon>
        <taxon>Pseudomonadati</taxon>
        <taxon>Pseudomonadota</taxon>
        <taxon>Betaproteobacteria</taxon>
        <taxon>Burkholderiales</taxon>
        <taxon>Sutterellaceae</taxon>
        <taxon>Sutterella</taxon>
    </lineage>
</organism>
<evidence type="ECO:0000256" key="2">
    <source>
        <dbReference type="ARBA" id="ARBA00023125"/>
    </source>
</evidence>
<sequence length="145" mass="16027">MHQRAILSLAARIHEEGRRNLLQRMKAEGLDELTTSCGDIFMVLFAEEGQSLTAIAQKIRRTKSTTSVMADRLEKQGYIVKQVCPDDARASVICLTPKGRALKPMMMEISEKLTDDICAGLTDEEADALEKLLRKCAAGMRTAAD</sequence>
<evidence type="ECO:0000259" key="4">
    <source>
        <dbReference type="PROSITE" id="PS50995"/>
    </source>
</evidence>
<accession>A0A6I1ENG0</accession>
<dbReference type="Pfam" id="PF01047">
    <property type="entry name" value="MarR"/>
    <property type="match status" value="1"/>
</dbReference>
<evidence type="ECO:0000313" key="5">
    <source>
        <dbReference type="EMBL" id="KAB7662146.1"/>
    </source>
</evidence>
<feature type="domain" description="HTH marR-type" evidence="4">
    <location>
        <begin position="3"/>
        <end position="138"/>
    </location>
</feature>
<dbReference type="GO" id="GO:0003677">
    <property type="term" value="F:DNA binding"/>
    <property type="evidence" value="ECO:0007669"/>
    <property type="project" value="UniProtKB-KW"/>
</dbReference>
<dbReference type="InterPro" id="IPR000835">
    <property type="entry name" value="HTH_MarR-typ"/>
</dbReference>
<dbReference type="EMBL" id="WEHX01000011">
    <property type="protein sequence ID" value="KAB7662146.1"/>
    <property type="molecule type" value="Genomic_DNA"/>
</dbReference>
<dbReference type="InterPro" id="IPR036390">
    <property type="entry name" value="WH_DNA-bd_sf"/>
</dbReference>
<dbReference type="Gene3D" id="1.10.10.10">
    <property type="entry name" value="Winged helix-like DNA-binding domain superfamily/Winged helix DNA-binding domain"/>
    <property type="match status" value="1"/>
</dbReference>
<dbReference type="GO" id="GO:0003700">
    <property type="term" value="F:DNA-binding transcription factor activity"/>
    <property type="evidence" value="ECO:0007669"/>
    <property type="project" value="InterPro"/>
</dbReference>
<dbReference type="Proteomes" id="UP000430564">
    <property type="component" value="Unassembled WGS sequence"/>
</dbReference>
<name>A0A6I1ENG0_9BURK</name>
<reference evidence="5 6" key="1">
    <citation type="submission" date="2019-10" db="EMBL/GenBank/DDBJ databases">
        <title>Genome diversity of Sutterella seckii.</title>
        <authorList>
            <person name="Chaplin A.V."/>
            <person name="Sokolova S.R."/>
            <person name="Mosin K.A."/>
            <person name="Ivanova E.L."/>
            <person name="Kochetkova T.O."/>
            <person name="Goltsov A.Y."/>
            <person name="Trofimov D.Y."/>
            <person name="Efimov B.A."/>
        </authorList>
    </citation>
    <scope>NUCLEOTIDE SEQUENCE [LARGE SCALE GENOMIC DNA]</scope>
    <source>
        <strain evidence="5 6">ASD393</strain>
    </source>
</reference>
<dbReference type="RefSeq" id="WP_152157786.1">
    <property type="nucleotide sequence ID" value="NZ_WEHX01000011.1"/>
</dbReference>
<dbReference type="PANTHER" id="PTHR42756:SF1">
    <property type="entry name" value="TRANSCRIPTIONAL REPRESSOR OF EMRAB OPERON"/>
    <property type="match status" value="1"/>
</dbReference>
<dbReference type="PRINTS" id="PR00598">
    <property type="entry name" value="HTHMARR"/>
</dbReference>
<dbReference type="InterPro" id="IPR036388">
    <property type="entry name" value="WH-like_DNA-bd_sf"/>
</dbReference>